<accession>A0ABY9RLI8</accession>
<proteinExistence type="predicted"/>
<feature type="domain" description="DUF7661" evidence="1">
    <location>
        <begin position="1"/>
        <end position="60"/>
    </location>
</feature>
<dbReference type="EMBL" id="CP133720">
    <property type="protein sequence ID" value="WMW81130.1"/>
    <property type="molecule type" value="Genomic_DNA"/>
</dbReference>
<dbReference type="RefSeq" id="WP_309482620.1">
    <property type="nucleotide sequence ID" value="NZ_CP133720.1"/>
</dbReference>
<evidence type="ECO:0000313" key="3">
    <source>
        <dbReference type="Proteomes" id="UP001181355"/>
    </source>
</evidence>
<sequence length="69" mass="8043">MRFNIYGRFQIVVEKIDGAWIAYQVSQGIRTPVEDLVIPHDVAEHEMLTYLDDIYHEYAGFGQVIERVS</sequence>
<dbReference type="Pfam" id="PF24697">
    <property type="entry name" value="DUF7661"/>
    <property type="match status" value="1"/>
</dbReference>
<dbReference type="Proteomes" id="UP001181355">
    <property type="component" value="Chromosome"/>
</dbReference>
<organism evidence="2 3">
    <name type="scientific">Undibacterium cyanobacteriorum</name>
    <dbReference type="NCBI Taxonomy" id="3073561"/>
    <lineage>
        <taxon>Bacteria</taxon>
        <taxon>Pseudomonadati</taxon>
        <taxon>Pseudomonadota</taxon>
        <taxon>Betaproteobacteria</taxon>
        <taxon>Burkholderiales</taxon>
        <taxon>Oxalobacteraceae</taxon>
        <taxon>Undibacterium</taxon>
    </lineage>
</organism>
<keyword evidence="3" id="KW-1185">Reference proteome</keyword>
<protein>
    <recommendedName>
        <fullName evidence="1">DUF7661 domain-containing protein</fullName>
    </recommendedName>
</protein>
<gene>
    <name evidence="2" type="ORF">RF679_02320</name>
</gene>
<dbReference type="InterPro" id="IPR056078">
    <property type="entry name" value="DUF7661"/>
</dbReference>
<name>A0ABY9RLI8_9BURK</name>
<reference evidence="2" key="1">
    <citation type="submission" date="2023-09" db="EMBL/GenBank/DDBJ databases">
        <title>Undibacterium sp. 20NA77.5 isolated from freshwater.</title>
        <authorList>
            <person name="Le V."/>
            <person name="Ko S.-R."/>
            <person name="Ahn C.-Y."/>
            <person name="Oh H.-M."/>
        </authorList>
    </citation>
    <scope>NUCLEOTIDE SEQUENCE</scope>
    <source>
        <strain evidence="2">20NA77.5</strain>
    </source>
</reference>
<evidence type="ECO:0000313" key="2">
    <source>
        <dbReference type="EMBL" id="WMW81130.1"/>
    </source>
</evidence>
<evidence type="ECO:0000259" key="1">
    <source>
        <dbReference type="Pfam" id="PF24697"/>
    </source>
</evidence>